<dbReference type="PATRIC" id="fig|1114856.3.peg.1229"/>
<dbReference type="InterPro" id="IPR005923">
    <property type="entry name" value="HutG"/>
</dbReference>
<feature type="region of interest" description="Disordered" evidence="7">
    <location>
        <begin position="1"/>
        <end position="20"/>
    </location>
</feature>
<dbReference type="PANTHER" id="PTHR11358">
    <property type="entry name" value="ARGINASE/AGMATINASE"/>
    <property type="match status" value="1"/>
</dbReference>
<dbReference type="SUPFAM" id="SSF52768">
    <property type="entry name" value="Arginase/deacetylase"/>
    <property type="match status" value="1"/>
</dbReference>
<evidence type="ECO:0000256" key="4">
    <source>
        <dbReference type="ARBA" id="ARBA00023211"/>
    </source>
</evidence>
<dbReference type="PROSITE" id="PS51409">
    <property type="entry name" value="ARGINASE_2"/>
    <property type="match status" value="1"/>
</dbReference>
<comment type="caution">
    <text evidence="8">The sequence shown here is derived from an EMBL/GenBank/DDBJ whole genome shotgun (WGS) entry which is preliminary data.</text>
</comment>
<dbReference type="Gene3D" id="3.40.800.10">
    <property type="entry name" value="Ureohydrolase domain"/>
    <property type="match status" value="1"/>
</dbReference>
<keyword evidence="1" id="KW-0479">Metal-binding</keyword>
<evidence type="ECO:0000256" key="6">
    <source>
        <dbReference type="PROSITE-ProRule" id="PRU00742"/>
    </source>
</evidence>
<dbReference type="AlphaFoldDB" id="L9W0I9"/>
<dbReference type="GO" id="GO:0019556">
    <property type="term" value="P:L-histidine catabolic process to glutamate and formamide"/>
    <property type="evidence" value="ECO:0007669"/>
    <property type="project" value="UniProtKB-UniRule"/>
</dbReference>
<evidence type="ECO:0000256" key="5">
    <source>
        <dbReference type="NCBIfam" id="TIGR01227"/>
    </source>
</evidence>
<sequence>MTQPRHSVWESPSSDPNDETIGDIVEPADMSELDAFDAVLVGEPFDAAVIGREGAGDGPAAIREALAGVKTHHFEGGPIAALGDYGDVQASATDLESVREAVSAVSRTVHDSAATPVFLGGDNSLTVPNVRPLLDRRDVGVINLDAHLDVREGQGTPTSGTPYRELLESGLATYTCVGARHFETSTVYAEYLDEQGGTVITAETVGSDLEEAIHRTQQSVRAVDSVYLSIDCDVLDVAYAPGVSAPTPGGLASRELFRFVRDLASHDRLAGVEIVECAPPLDEGGKTVDAAARVVAHALSGMTAETEPAAAAGGGSR</sequence>
<comment type="similarity">
    <text evidence="6">Belongs to the arginase family.</text>
</comment>
<dbReference type="OrthoDB" id="7186at2157"/>
<dbReference type="EMBL" id="AOHW01000022">
    <property type="protein sequence ID" value="ELY42842.1"/>
    <property type="molecule type" value="Genomic_DNA"/>
</dbReference>
<dbReference type="InterPro" id="IPR006035">
    <property type="entry name" value="Ureohydrolase"/>
</dbReference>
<evidence type="ECO:0000256" key="3">
    <source>
        <dbReference type="ARBA" id="ARBA00022808"/>
    </source>
</evidence>
<dbReference type="eggNOG" id="arCOG01700">
    <property type="taxonomic scope" value="Archaea"/>
</dbReference>
<reference evidence="8 9" key="1">
    <citation type="journal article" date="2014" name="PLoS Genet.">
        <title>Phylogenetically driven sequencing of extremely halophilic archaea reveals strategies for static and dynamic osmo-response.</title>
        <authorList>
            <person name="Becker E.A."/>
            <person name="Seitzer P.M."/>
            <person name="Tritt A."/>
            <person name="Larsen D."/>
            <person name="Krusor M."/>
            <person name="Yao A.I."/>
            <person name="Wu D."/>
            <person name="Madern D."/>
            <person name="Eisen J.A."/>
            <person name="Darling A.E."/>
            <person name="Facciotti M.T."/>
        </authorList>
    </citation>
    <scope>NUCLEOTIDE SEQUENCE [LARGE SCALE GENOMIC DNA]</scope>
    <source>
        <strain evidence="8 9">GA33</strain>
    </source>
</reference>
<dbReference type="PIRSF" id="PIRSF036979">
    <property type="entry name" value="Arginase"/>
    <property type="match status" value="1"/>
</dbReference>
<dbReference type="InterPro" id="IPR023696">
    <property type="entry name" value="Ureohydrolase_dom_sf"/>
</dbReference>
<dbReference type="GO" id="GO:0033389">
    <property type="term" value="P:putrescine biosynthetic process from arginine, via agmatine"/>
    <property type="evidence" value="ECO:0007669"/>
    <property type="project" value="TreeGrafter"/>
</dbReference>
<gene>
    <name evidence="8" type="ORF">C496_05897</name>
</gene>
<feature type="compositionally biased region" description="Polar residues" evidence="7">
    <location>
        <begin position="1"/>
        <end position="15"/>
    </location>
</feature>
<dbReference type="EC" id="3.5.3.8" evidence="5"/>
<dbReference type="Proteomes" id="UP000011599">
    <property type="component" value="Unassembled WGS sequence"/>
</dbReference>
<dbReference type="GO" id="GO:0046872">
    <property type="term" value="F:metal ion binding"/>
    <property type="evidence" value="ECO:0007669"/>
    <property type="project" value="UniProtKB-KW"/>
</dbReference>
<accession>L9W0I9</accession>
<protein>
    <recommendedName>
        <fullName evidence="5">Formimidoylglutamase</fullName>
        <ecNumber evidence="5">3.5.3.8</ecNumber>
    </recommendedName>
</protein>
<dbReference type="Pfam" id="PF00491">
    <property type="entry name" value="Arginase"/>
    <property type="match status" value="1"/>
</dbReference>
<keyword evidence="3" id="KW-0369">Histidine metabolism</keyword>
<evidence type="ECO:0000256" key="2">
    <source>
        <dbReference type="ARBA" id="ARBA00022801"/>
    </source>
</evidence>
<keyword evidence="2" id="KW-0378">Hydrolase</keyword>
<keyword evidence="4" id="KW-0464">Manganese</keyword>
<dbReference type="PANTHER" id="PTHR11358:SF26">
    <property type="entry name" value="GUANIDINO ACID HYDROLASE, MITOCHONDRIAL"/>
    <property type="match status" value="1"/>
</dbReference>
<evidence type="ECO:0000256" key="7">
    <source>
        <dbReference type="SAM" id="MobiDB-lite"/>
    </source>
</evidence>
<keyword evidence="9" id="KW-1185">Reference proteome</keyword>
<dbReference type="GO" id="GO:0050415">
    <property type="term" value="F:formimidoylglutamase activity"/>
    <property type="evidence" value="ECO:0007669"/>
    <property type="project" value="UniProtKB-UniRule"/>
</dbReference>
<evidence type="ECO:0000313" key="9">
    <source>
        <dbReference type="Proteomes" id="UP000011599"/>
    </source>
</evidence>
<organism evidence="8 9">
    <name type="scientific">Natronorubrum tibetense GA33</name>
    <dbReference type="NCBI Taxonomy" id="1114856"/>
    <lineage>
        <taxon>Archaea</taxon>
        <taxon>Methanobacteriati</taxon>
        <taxon>Methanobacteriota</taxon>
        <taxon>Stenosarchaea group</taxon>
        <taxon>Halobacteria</taxon>
        <taxon>Halobacteriales</taxon>
        <taxon>Natrialbaceae</taxon>
        <taxon>Natronorubrum</taxon>
    </lineage>
</organism>
<dbReference type="NCBIfam" id="TIGR01227">
    <property type="entry name" value="hutG"/>
    <property type="match status" value="1"/>
</dbReference>
<dbReference type="GO" id="GO:0008783">
    <property type="term" value="F:agmatinase activity"/>
    <property type="evidence" value="ECO:0007669"/>
    <property type="project" value="TreeGrafter"/>
</dbReference>
<evidence type="ECO:0000313" key="8">
    <source>
        <dbReference type="EMBL" id="ELY42842.1"/>
    </source>
</evidence>
<proteinExistence type="inferred from homology"/>
<name>L9W0I9_9EURY</name>
<dbReference type="CDD" id="cd09990">
    <property type="entry name" value="Agmatinase-like"/>
    <property type="match status" value="1"/>
</dbReference>
<dbReference type="RefSeq" id="WP_006088999.1">
    <property type="nucleotide sequence ID" value="NZ_AOHW01000022.1"/>
</dbReference>
<evidence type="ECO:0000256" key="1">
    <source>
        <dbReference type="ARBA" id="ARBA00022723"/>
    </source>
</evidence>